<dbReference type="GO" id="GO:0003855">
    <property type="term" value="F:3-dehydroquinate dehydratase activity"/>
    <property type="evidence" value="ECO:0007669"/>
    <property type="project" value="UniProtKB-UniRule"/>
</dbReference>
<dbReference type="NCBIfam" id="NF003805">
    <property type="entry name" value="PRK05395.1-2"/>
    <property type="match status" value="1"/>
</dbReference>
<accession>A0A511AWB3</accession>
<dbReference type="InterPro" id="IPR001874">
    <property type="entry name" value="DHquinase_II"/>
</dbReference>
<evidence type="ECO:0000256" key="6">
    <source>
        <dbReference type="ARBA" id="ARBA00012060"/>
    </source>
</evidence>
<dbReference type="NCBIfam" id="TIGR01088">
    <property type="entry name" value="aroQ"/>
    <property type="match status" value="1"/>
</dbReference>
<dbReference type="Gene3D" id="3.40.50.9100">
    <property type="entry name" value="Dehydroquinase, class II"/>
    <property type="match status" value="1"/>
</dbReference>
<dbReference type="EMBL" id="BJUZ01000001">
    <property type="protein sequence ID" value="GEK92444.1"/>
    <property type="molecule type" value="Genomic_DNA"/>
</dbReference>
<feature type="site" description="Transition state stabilizer" evidence="9 12">
    <location>
        <position position="31"/>
    </location>
</feature>
<evidence type="ECO:0000313" key="14">
    <source>
        <dbReference type="Proteomes" id="UP000321230"/>
    </source>
</evidence>
<organism evidence="13 14">
    <name type="scientific">Gluconobacter wancherniae NBRC 103581</name>
    <dbReference type="NCBI Taxonomy" id="656744"/>
    <lineage>
        <taxon>Bacteria</taxon>
        <taxon>Pseudomonadati</taxon>
        <taxon>Pseudomonadota</taxon>
        <taxon>Alphaproteobacteria</taxon>
        <taxon>Acetobacterales</taxon>
        <taxon>Acetobacteraceae</taxon>
        <taxon>Gluconobacter</taxon>
    </lineage>
</organism>
<name>A0A511AWB3_9PROT</name>
<dbReference type="PANTHER" id="PTHR21272:SF3">
    <property type="entry name" value="CATABOLIC 3-DEHYDROQUINASE"/>
    <property type="match status" value="1"/>
</dbReference>
<dbReference type="UniPathway" id="UPA00053">
    <property type="reaction ID" value="UER00086"/>
</dbReference>
<feature type="binding site" evidence="9 11">
    <location>
        <position position="124"/>
    </location>
    <ligand>
        <name>substrate</name>
    </ligand>
</feature>
<comment type="subunit">
    <text evidence="5 9">Homododecamer.</text>
</comment>
<dbReference type="SUPFAM" id="SSF52304">
    <property type="entry name" value="Type II 3-dehydroquinate dehydratase"/>
    <property type="match status" value="1"/>
</dbReference>
<feature type="binding site" evidence="9 11">
    <location>
        <position position="87"/>
    </location>
    <ligand>
        <name>substrate</name>
    </ligand>
</feature>
<evidence type="ECO:0000256" key="8">
    <source>
        <dbReference type="ARBA" id="ARBA00023239"/>
    </source>
</evidence>
<keyword evidence="8 9" id="KW-0456">Lyase</keyword>
<reference evidence="13 14" key="1">
    <citation type="submission" date="2019-07" db="EMBL/GenBank/DDBJ databases">
        <title>Whole genome shotgun sequence of Gluconobacter wancherniae NBRC 103581.</title>
        <authorList>
            <person name="Hosoyama A."/>
            <person name="Uohara A."/>
            <person name="Ohji S."/>
            <person name="Ichikawa N."/>
        </authorList>
    </citation>
    <scope>NUCLEOTIDE SEQUENCE [LARGE SCALE GENOMIC DNA]</scope>
    <source>
        <strain evidence="13 14">NBRC 103581</strain>
    </source>
</reference>
<evidence type="ECO:0000256" key="7">
    <source>
        <dbReference type="ARBA" id="ARBA00023141"/>
    </source>
</evidence>
<evidence type="ECO:0000256" key="10">
    <source>
        <dbReference type="PIRSR" id="PIRSR001399-1"/>
    </source>
</evidence>
<feature type="binding site" evidence="9 11">
    <location>
        <position position="93"/>
    </location>
    <ligand>
        <name>substrate</name>
    </ligand>
</feature>
<feature type="binding site" evidence="9 11">
    <location>
        <begin position="114"/>
        <end position="115"/>
    </location>
    <ligand>
        <name>substrate</name>
    </ligand>
</feature>
<dbReference type="InterPro" id="IPR018509">
    <property type="entry name" value="DHquinase_II_CS"/>
</dbReference>
<evidence type="ECO:0000256" key="12">
    <source>
        <dbReference type="PIRSR" id="PIRSR001399-3"/>
    </source>
</evidence>
<comment type="pathway">
    <text evidence="3 9">Metabolic intermediate biosynthesis; chorismate biosynthesis; chorismate from D-erythrose 4-phosphate and phosphoenolpyruvate: step 3/7.</text>
</comment>
<keyword evidence="7 9" id="KW-0057">Aromatic amino acid biosynthesis</keyword>
<gene>
    <name evidence="13" type="primary">aroQ-2</name>
    <name evidence="9" type="synonym">aroQ</name>
    <name evidence="13" type="ORF">GWA01_02140</name>
</gene>
<dbReference type="OrthoDB" id="9790793at2"/>
<dbReference type="GO" id="GO:0019631">
    <property type="term" value="P:quinate catabolic process"/>
    <property type="evidence" value="ECO:0007669"/>
    <property type="project" value="TreeGrafter"/>
</dbReference>
<dbReference type="Pfam" id="PF01220">
    <property type="entry name" value="DHquinase_II"/>
    <property type="match status" value="1"/>
</dbReference>
<dbReference type="EC" id="4.2.1.10" evidence="6 9"/>
<dbReference type="GO" id="GO:0008652">
    <property type="term" value="P:amino acid biosynthetic process"/>
    <property type="evidence" value="ECO:0007669"/>
    <property type="project" value="UniProtKB-KW"/>
</dbReference>
<keyword evidence="14" id="KW-1185">Reference proteome</keyword>
<comment type="catalytic activity">
    <reaction evidence="1 9">
        <text>3-dehydroquinate = 3-dehydroshikimate + H2O</text>
        <dbReference type="Rhea" id="RHEA:21096"/>
        <dbReference type="ChEBI" id="CHEBI:15377"/>
        <dbReference type="ChEBI" id="CHEBI:16630"/>
        <dbReference type="ChEBI" id="CHEBI:32364"/>
        <dbReference type="EC" id="4.2.1.10"/>
    </reaction>
</comment>
<proteinExistence type="inferred from homology"/>
<comment type="function">
    <text evidence="2 9">Catalyzes a trans-dehydration via an enolate intermediate.</text>
</comment>
<feature type="binding site" evidence="9 11">
    <location>
        <position position="100"/>
    </location>
    <ligand>
        <name>substrate</name>
    </ligand>
</feature>
<evidence type="ECO:0000256" key="11">
    <source>
        <dbReference type="PIRSR" id="PIRSR001399-2"/>
    </source>
</evidence>
<evidence type="ECO:0000256" key="4">
    <source>
        <dbReference type="ARBA" id="ARBA00011037"/>
    </source>
</evidence>
<comment type="similarity">
    <text evidence="4 9">Belongs to the type-II 3-dehydroquinase family.</text>
</comment>
<dbReference type="PANTHER" id="PTHR21272">
    <property type="entry name" value="CATABOLIC 3-DEHYDROQUINASE"/>
    <property type="match status" value="1"/>
</dbReference>
<dbReference type="CDD" id="cd00466">
    <property type="entry name" value="DHQase_II"/>
    <property type="match status" value="1"/>
</dbReference>
<dbReference type="GO" id="GO:0009423">
    <property type="term" value="P:chorismate biosynthetic process"/>
    <property type="evidence" value="ECO:0007669"/>
    <property type="project" value="UniProtKB-UniRule"/>
</dbReference>
<evidence type="ECO:0000256" key="5">
    <source>
        <dbReference type="ARBA" id="ARBA00011193"/>
    </source>
</evidence>
<dbReference type="PIRSF" id="PIRSF001399">
    <property type="entry name" value="DHquinase_II"/>
    <property type="match status" value="1"/>
</dbReference>
<sequence length="162" mass="17614">MTAMKVLSRGQMKRPLIAVLNGPNLNMLGLRQPGIYGHATLDDLEQVCIQAAERLDVAIDFRQTNGEGELVSWVQECHGRARGIVINPAAYGHTSIALLDALLAVGLPVVEVHISNIHRRESFRHHSYVSQAAIGVICGLGVRGYAHALQAITDMIEDEDEG</sequence>
<dbReference type="NCBIfam" id="NF003806">
    <property type="entry name" value="PRK05395.1-3"/>
    <property type="match status" value="1"/>
</dbReference>
<dbReference type="HAMAP" id="MF_00169">
    <property type="entry name" value="AroQ"/>
    <property type="match status" value="1"/>
</dbReference>
<keyword evidence="9" id="KW-0028">Amino-acid biosynthesis</keyword>
<evidence type="ECO:0000256" key="9">
    <source>
        <dbReference type="HAMAP-Rule" id="MF_00169"/>
    </source>
</evidence>
<evidence type="ECO:0000256" key="2">
    <source>
        <dbReference type="ARBA" id="ARBA00003924"/>
    </source>
</evidence>
<evidence type="ECO:0000256" key="1">
    <source>
        <dbReference type="ARBA" id="ARBA00001864"/>
    </source>
</evidence>
<dbReference type="Proteomes" id="UP000321230">
    <property type="component" value="Unassembled WGS sequence"/>
</dbReference>
<protein>
    <recommendedName>
        <fullName evidence="6 9">3-dehydroquinate dehydratase</fullName>
        <shortName evidence="9">3-dehydroquinase</shortName>
        <ecNumber evidence="6 9">4.2.1.10</ecNumber>
    </recommendedName>
    <alternativeName>
        <fullName evidence="9">Type II DHQase</fullName>
    </alternativeName>
</protein>
<dbReference type="NCBIfam" id="NF003807">
    <property type="entry name" value="PRK05395.1-4"/>
    <property type="match status" value="1"/>
</dbReference>
<dbReference type="PROSITE" id="PS01029">
    <property type="entry name" value="DEHYDROQUINASE_II"/>
    <property type="match status" value="1"/>
</dbReference>
<feature type="active site" description="Proton donor" evidence="9 10">
    <location>
        <position position="113"/>
    </location>
</feature>
<dbReference type="InterPro" id="IPR036441">
    <property type="entry name" value="DHquinase_II_sf"/>
</dbReference>
<dbReference type="AlphaFoldDB" id="A0A511AWB3"/>
<dbReference type="GO" id="GO:0009073">
    <property type="term" value="P:aromatic amino acid family biosynthetic process"/>
    <property type="evidence" value="ECO:0007669"/>
    <property type="project" value="UniProtKB-KW"/>
</dbReference>
<evidence type="ECO:0000313" key="13">
    <source>
        <dbReference type="EMBL" id="GEK92444.1"/>
    </source>
</evidence>
<evidence type="ECO:0000256" key="3">
    <source>
        <dbReference type="ARBA" id="ARBA00004902"/>
    </source>
</evidence>
<comment type="caution">
    <text evidence="13">The sequence shown here is derived from an EMBL/GenBank/DDBJ whole genome shotgun (WGS) entry which is preliminary data.</text>
</comment>
<feature type="active site" description="Proton acceptor" evidence="9 10">
    <location>
        <position position="36"/>
    </location>
</feature>